<evidence type="ECO:0000313" key="3">
    <source>
        <dbReference type="Proteomes" id="UP000075809"/>
    </source>
</evidence>
<reference evidence="2 3" key="1">
    <citation type="submission" date="2015-09" db="EMBL/GenBank/DDBJ databases">
        <title>Trachymyrmex zeteki WGS genome.</title>
        <authorList>
            <person name="Nygaard S."/>
            <person name="Hu H."/>
            <person name="Boomsma J."/>
            <person name="Zhang G."/>
        </authorList>
    </citation>
    <scope>NUCLEOTIDE SEQUENCE [LARGE SCALE GENOMIC DNA]</scope>
    <source>
        <strain evidence="2">Tzet28-1</strain>
        <tissue evidence="2">Whole body</tissue>
    </source>
</reference>
<dbReference type="Proteomes" id="UP000075809">
    <property type="component" value="Unassembled WGS sequence"/>
</dbReference>
<evidence type="ECO:0000256" key="1">
    <source>
        <dbReference type="SAM" id="MobiDB-lite"/>
    </source>
</evidence>
<proteinExistence type="predicted"/>
<accession>A0A151WXM9</accession>
<dbReference type="AlphaFoldDB" id="A0A151WXM9"/>
<gene>
    <name evidence="2" type="ORF">ALC60_08282</name>
</gene>
<keyword evidence="3" id="KW-1185">Reference proteome</keyword>
<feature type="region of interest" description="Disordered" evidence="1">
    <location>
        <begin position="1"/>
        <end position="44"/>
    </location>
</feature>
<sequence>MSRGLSQIPSPDRRHRVHHQRYTSPHFWRQQPSLRSNHRTERSPEILSERVWLAVQ</sequence>
<protein>
    <submittedName>
        <fullName evidence="2">Uncharacterized protein</fullName>
    </submittedName>
</protein>
<dbReference type="EMBL" id="KQ982665">
    <property type="protein sequence ID" value="KYQ52566.1"/>
    <property type="molecule type" value="Genomic_DNA"/>
</dbReference>
<evidence type="ECO:0000313" key="2">
    <source>
        <dbReference type="EMBL" id="KYQ52566.1"/>
    </source>
</evidence>
<name>A0A151WXM9_9HYME</name>
<organism evidence="2 3">
    <name type="scientific">Mycetomoellerius zeteki</name>
    <dbReference type="NCBI Taxonomy" id="64791"/>
    <lineage>
        <taxon>Eukaryota</taxon>
        <taxon>Metazoa</taxon>
        <taxon>Ecdysozoa</taxon>
        <taxon>Arthropoda</taxon>
        <taxon>Hexapoda</taxon>
        <taxon>Insecta</taxon>
        <taxon>Pterygota</taxon>
        <taxon>Neoptera</taxon>
        <taxon>Endopterygota</taxon>
        <taxon>Hymenoptera</taxon>
        <taxon>Apocrita</taxon>
        <taxon>Aculeata</taxon>
        <taxon>Formicoidea</taxon>
        <taxon>Formicidae</taxon>
        <taxon>Myrmicinae</taxon>
        <taxon>Mycetomoellerius</taxon>
    </lineage>
</organism>